<reference evidence="2 3" key="1">
    <citation type="submission" date="2020-08" db="EMBL/GenBank/DDBJ databases">
        <title>A Genomic Blueprint of the Chicken Gut Microbiome.</title>
        <authorList>
            <person name="Gilroy R."/>
            <person name="Ravi A."/>
            <person name="Getino M."/>
            <person name="Pursley I."/>
            <person name="Horton D.L."/>
            <person name="Alikhan N.-F."/>
            <person name="Baker D."/>
            <person name="Gharbi K."/>
            <person name="Hall N."/>
            <person name="Watson M."/>
            <person name="Adriaenssens E.M."/>
            <person name="Foster-Nyarko E."/>
            <person name="Jarju S."/>
            <person name="Secka A."/>
            <person name="Antonio M."/>
            <person name="Oren A."/>
            <person name="Chaudhuri R."/>
            <person name="La Ragione R.M."/>
            <person name="Hildebrand F."/>
            <person name="Pallen M.J."/>
        </authorList>
    </citation>
    <scope>NUCLEOTIDE SEQUENCE [LARGE SCALE GENOMIC DNA]</scope>
    <source>
        <strain evidence="2 3">Sa2CUA9</strain>
    </source>
</reference>
<accession>A0ABR8TWI2</accession>
<dbReference type="EMBL" id="JACSQF010000004">
    <property type="protein sequence ID" value="MBD7980137.1"/>
    <property type="molecule type" value="Genomic_DNA"/>
</dbReference>
<comment type="caution">
    <text evidence="2">The sequence shown here is derived from an EMBL/GenBank/DDBJ whole genome shotgun (WGS) entry which is preliminary data.</text>
</comment>
<keyword evidence="1" id="KW-1133">Transmembrane helix</keyword>
<name>A0ABR8TWI2_9CELL</name>
<keyword evidence="1" id="KW-0472">Membrane</keyword>
<dbReference type="RefSeq" id="WP_191801691.1">
    <property type="nucleotide sequence ID" value="NZ_JACSQF010000004.1"/>
</dbReference>
<keyword evidence="3" id="KW-1185">Reference proteome</keyword>
<evidence type="ECO:0000313" key="2">
    <source>
        <dbReference type="EMBL" id="MBD7980137.1"/>
    </source>
</evidence>
<evidence type="ECO:0000313" key="3">
    <source>
        <dbReference type="Proteomes" id="UP000655570"/>
    </source>
</evidence>
<sequence>MSSNPGPMPPLSPAELAPRRRGWGPFLAWLLGAVGLGLAAACVWGAVAVLGPYLSYDRPELIDDPPMIAALAEPCAAVQAAAAEVDLSAPGTEQATRLADVVVAIGGLAASVGALPADLVDGDLPTRYWVIDWETLGSRITDYSVALTNGAQVELDTPVTADGFTIVTRMDVAAPLGCGVPAVLVALDPTPPPAPSLED</sequence>
<gene>
    <name evidence="2" type="ORF">H9641_05305</name>
</gene>
<organism evidence="2 3">
    <name type="scientific">Oerskovia merdavium</name>
    <dbReference type="NCBI Taxonomy" id="2762227"/>
    <lineage>
        <taxon>Bacteria</taxon>
        <taxon>Bacillati</taxon>
        <taxon>Actinomycetota</taxon>
        <taxon>Actinomycetes</taxon>
        <taxon>Micrococcales</taxon>
        <taxon>Cellulomonadaceae</taxon>
        <taxon>Oerskovia</taxon>
    </lineage>
</organism>
<feature type="transmembrane region" description="Helical" evidence="1">
    <location>
        <begin position="26"/>
        <end position="50"/>
    </location>
</feature>
<keyword evidence="1" id="KW-0812">Transmembrane</keyword>
<proteinExistence type="predicted"/>
<dbReference type="Proteomes" id="UP000655570">
    <property type="component" value="Unassembled WGS sequence"/>
</dbReference>
<evidence type="ECO:0000256" key="1">
    <source>
        <dbReference type="SAM" id="Phobius"/>
    </source>
</evidence>
<protein>
    <submittedName>
        <fullName evidence="2">Uncharacterized protein</fullName>
    </submittedName>
</protein>